<protein>
    <submittedName>
        <fullName evidence="2">Uncharacterized protein</fullName>
    </submittedName>
</protein>
<evidence type="ECO:0000313" key="2">
    <source>
        <dbReference type="EMBL" id="GAT52561.1"/>
    </source>
</evidence>
<feature type="chain" id="PRO_5046966681" evidence="1">
    <location>
        <begin position="24"/>
        <end position="222"/>
    </location>
</feature>
<proteinExistence type="predicted"/>
<gene>
    <name evidence="2" type="ORF">MCHLO_09603</name>
</gene>
<accession>A0ABQ0LNG5</accession>
<sequence length="222" mass="22542">MFLASSVLLATGLVLVATDSAQTQEATIYEVTASLPSASGFGGFSQSVSFSPVATGTDGVTTYIEQLVDSFSGATLPDFSGPVTYDFVFAESSAGYRASAFIPGSTPSLSPSALAPAFVDTCTFVDYAPQGKGVCVQVLGNDRFGSASESESFFTLTFTGSVVPEFTYYEAAAVSTRTGTGATSSSASSGSGYGAGWPWPTSGYGSGYGPYGDKKKKSPAGA</sequence>
<dbReference type="Proteomes" id="UP000815677">
    <property type="component" value="Unassembled WGS sequence"/>
</dbReference>
<name>A0ABQ0LNG5_MYCCL</name>
<evidence type="ECO:0000313" key="3">
    <source>
        <dbReference type="Proteomes" id="UP000815677"/>
    </source>
</evidence>
<feature type="non-terminal residue" evidence="2">
    <location>
        <position position="222"/>
    </location>
</feature>
<dbReference type="EMBL" id="DF847788">
    <property type="protein sequence ID" value="GAT52561.1"/>
    <property type="molecule type" value="Genomic_DNA"/>
</dbReference>
<evidence type="ECO:0000256" key="1">
    <source>
        <dbReference type="SAM" id="SignalP"/>
    </source>
</evidence>
<keyword evidence="1" id="KW-0732">Signal</keyword>
<keyword evidence="3" id="KW-1185">Reference proteome</keyword>
<organism evidence="2 3">
    <name type="scientific">Mycena chlorophos</name>
    <name type="common">Agaric fungus</name>
    <name type="synonym">Agaricus chlorophos</name>
    <dbReference type="NCBI Taxonomy" id="658473"/>
    <lineage>
        <taxon>Eukaryota</taxon>
        <taxon>Fungi</taxon>
        <taxon>Dikarya</taxon>
        <taxon>Basidiomycota</taxon>
        <taxon>Agaricomycotina</taxon>
        <taxon>Agaricomycetes</taxon>
        <taxon>Agaricomycetidae</taxon>
        <taxon>Agaricales</taxon>
        <taxon>Marasmiineae</taxon>
        <taxon>Mycenaceae</taxon>
        <taxon>Mycena</taxon>
    </lineage>
</organism>
<feature type="signal peptide" evidence="1">
    <location>
        <begin position="1"/>
        <end position="23"/>
    </location>
</feature>
<reference evidence="2" key="1">
    <citation type="submission" date="2014-09" db="EMBL/GenBank/DDBJ databases">
        <title>Genome sequence of the luminous mushroom Mycena chlorophos for searching fungal bioluminescence genes.</title>
        <authorList>
            <person name="Tanaka Y."/>
            <person name="Kasuga D."/>
            <person name="Oba Y."/>
            <person name="Hase S."/>
            <person name="Sato K."/>
            <person name="Oba Y."/>
            <person name="Sakakibara Y."/>
        </authorList>
    </citation>
    <scope>NUCLEOTIDE SEQUENCE</scope>
</reference>